<dbReference type="EMBL" id="MIGC01005271">
    <property type="protein sequence ID" value="PHJ17102.1"/>
    <property type="molecule type" value="Genomic_DNA"/>
</dbReference>
<proteinExistence type="predicted"/>
<evidence type="ECO:0000313" key="3">
    <source>
        <dbReference type="Proteomes" id="UP000221165"/>
    </source>
</evidence>
<gene>
    <name evidence="2" type="ORF">CSUI_009076</name>
</gene>
<dbReference type="Proteomes" id="UP000221165">
    <property type="component" value="Unassembled WGS sequence"/>
</dbReference>
<reference evidence="2 3" key="1">
    <citation type="journal article" date="2017" name="Int. J. Parasitol.">
        <title>The genome of the protozoan parasite Cystoisospora suis and a reverse vaccinology approach to identify vaccine candidates.</title>
        <authorList>
            <person name="Palmieri N."/>
            <person name="Shrestha A."/>
            <person name="Ruttkowski B."/>
            <person name="Beck T."/>
            <person name="Vogl C."/>
            <person name="Tomley F."/>
            <person name="Blake D.P."/>
            <person name="Joachim A."/>
        </authorList>
    </citation>
    <scope>NUCLEOTIDE SEQUENCE [LARGE SCALE GENOMIC DNA]</scope>
    <source>
        <strain evidence="2 3">Wien I</strain>
    </source>
</reference>
<feature type="compositionally biased region" description="Polar residues" evidence="1">
    <location>
        <begin position="79"/>
        <end position="92"/>
    </location>
</feature>
<dbReference type="OrthoDB" id="10333986at2759"/>
<sequence>MFVQAGGAEGGSWQGKARGRDTVTFCQDFFSSCCGLSRLQDRSRPVSMTAEANQGFNPPQGQAPGAPVAPGTQDERQASRTSGDNAETSSRVNIHHTGAWSTPPLPSAYQRVALVRGMATGVLTAAVFRAVTVILKRQPPRETWKWHAFFGICGAAGGWYWTLWEQRVHDRGLARLRRNSVTGMAFMDLGSLAPPMPHDSYTEAGEIAAAQLLEEEARRRRRRHL</sequence>
<organism evidence="2 3">
    <name type="scientific">Cystoisospora suis</name>
    <dbReference type="NCBI Taxonomy" id="483139"/>
    <lineage>
        <taxon>Eukaryota</taxon>
        <taxon>Sar</taxon>
        <taxon>Alveolata</taxon>
        <taxon>Apicomplexa</taxon>
        <taxon>Conoidasida</taxon>
        <taxon>Coccidia</taxon>
        <taxon>Eucoccidiorida</taxon>
        <taxon>Eimeriorina</taxon>
        <taxon>Sarcocystidae</taxon>
        <taxon>Cystoisospora</taxon>
    </lineage>
</organism>
<feature type="region of interest" description="Disordered" evidence="1">
    <location>
        <begin position="45"/>
        <end position="99"/>
    </location>
</feature>
<evidence type="ECO:0000313" key="2">
    <source>
        <dbReference type="EMBL" id="PHJ17102.1"/>
    </source>
</evidence>
<name>A0A2C6KKW0_9APIC</name>
<protein>
    <submittedName>
        <fullName evidence="2">Transmembrane protein</fullName>
    </submittedName>
</protein>
<feature type="compositionally biased region" description="Low complexity" evidence="1">
    <location>
        <begin position="58"/>
        <end position="72"/>
    </location>
</feature>
<dbReference type="RefSeq" id="XP_067918827.1">
    <property type="nucleotide sequence ID" value="XM_068069195.1"/>
</dbReference>
<comment type="caution">
    <text evidence="2">The sequence shown here is derived from an EMBL/GenBank/DDBJ whole genome shotgun (WGS) entry which is preliminary data.</text>
</comment>
<dbReference type="GeneID" id="94432406"/>
<keyword evidence="2" id="KW-0472">Membrane</keyword>
<accession>A0A2C6KKW0</accession>
<keyword evidence="2" id="KW-0812">Transmembrane</keyword>
<dbReference type="AlphaFoldDB" id="A0A2C6KKW0"/>
<keyword evidence="3" id="KW-1185">Reference proteome</keyword>
<evidence type="ECO:0000256" key="1">
    <source>
        <dbReference type="SAM" id="MobiDB-lite"/>
    </source>
</evidence>
<dbReference type="VEuPathDB" id="ToxoDB:CSUI_009076"/>